<comment type="caution">
    <text evidence="3">The sequence shown here is derived from an EMBL/GenBank/DDBJ whole genome shotgun (WGS) entry which is preliminary data.</text>
</comment>
<gene>
    <name evidence="3" type="ORF">BCR44DRAFT_1442371</name>
</gene>
<dbReference type="GO" id="GO:0005737">
    <property type="term" value="C:cytoplasm"/>
    <property type="evidence" value="ECO:0007669"/>
    <property type="project" value="TreeGrafter"/>
</dbReference>
<dbReference type="OrthoDB" id="630895at2759"/>
<dbReference type="PANTHER" id="PTHR43441:SF2">
    <property type="entry name" value="FAMILY ACETYLTRANSFERASE, PUTATIVE (AFU_ORTHOLOGUE AFUA_7G00850)-RELATED"/>
    <property type="match status" value="1"/>
</dbReference>
<dbReference type="InterPro" id="IPR051908">
    <property type="entry name" value="Ribosomal_N-acetyltransferase"/>
</dbReference>
<keyword evidence="4" id="KW-1185">Reference proteome</keyword>
<protein>
    <recommendedName>
        <fullName evidence="2">N-acetyltransferase domain-containing protein</fullName>
    </recommendedName>
</protein>
<accession>A0A1Y2HAD7</accession>
<evidence type="ECO:0000313" key="4">
    <source>
        <dbReference type="Proteomes" id="UP000193411"/>
    </source>
</evidence>
<organism evidence="3 4">
    <name type="scientific">Catenaria anguillulae PL171</name>
    <dbReference type="NCBI Taxonomy" id="765915"/>
    <lineage>
        <taxon>Eukaryota</taxon>
        <taxon>Fungi</taxon>
        <taxon>Fungi incertae sedis</taxon>
        <taxon>Blastocladiomycota</taxon>
        <taxon>Blastocladiomycetes</taxon>
        <taxon>Blastocladiales</taxon>
        <taxon>Catenariaceae</taxon>
        <taxon>Catenaria</taxon>
    </lineage>
</organism>
<feature type="compositionally biased region" description="Low complexity" evidence="1">
    <location>
        <begin position="1"/>
        <end position="19"/>
    </location>
</feature>
<dbReference type="Pfam" id="PF13302">
    <property type="entry name" value="Acetyltransf_3"/>
    <property type="match status" value="1"/>
</dbReference>
<dbReference type="GO" id="GO:1990189">
    <property type="term" value="F:protein N-terminal-serine acetyltransferase activity"/>
    <property type="evidence" value="ECO:0007669"/>
    <property type="project" value="TreeGrafter"/>
</dbReference>
<dbReference type="EMBL" id="MCFL01000060">
    <property type="protein sequence ID" value="ORZ31455.1"/>
    <property type="molecule type" value="Genomic_DNA"/>
</dbReference>
<dbReference type="AlphaFoldDB" id="A0A1Y2HAD7"/>
<dbReference type="InterPro" id="IPR016181">
    <property type="entry name" value="Acyl_CoA_acyltransferase"/>
</dbReference>
<dbReference type="Gene3D" id="3.40.630.30">
    <property type="match status" value="1"/>
</dbReference>
<evidence type="ECO:0000313" key="3">
    <source>
        <dbReference type="EMBL" id="ORZ31455.1"/>
    </source>
</evidence>
<name>A0A1Y2HAD7_9FUNG</name>
<evidence type="ECO:0000256" key="1">
    <source>
        <dbReference type="SAM" id="MobiDB-lite"/>
    </source>
</evidence>
<feature type="region of interest" description="Disordered" evidence="1">
    <location>
        <begin position="1"/>
        <end position="29"/>
    </location>
</feature>
<dbReference type="SUPFAM" id="SSF55729">
    <property type="entry name" value="Acyl-CoA N-acyltransferases (Nat)"/>
    <property type="match status" value="1"/>
</dbReference>
<dbReference type="PANTHER" id="PTHR43441">
    <property type="entry name" value="RIBOSOMAL-PROTEIN-SERINE ACETYLTRANSFERASE"/>
    <property type="match status" value="1"/>
</dbReference>
<feature type="domain" description="N-acetyltransferase" evidence="2">
    <location>
        <begin position="53"/>
        <end position="207"/>
    </location>
</feature>
<evidence type="ECO:0000259" key="2">
    <source>
        <dbReference type="Pfam" id="PF13302"/>
    </source>
</evidence>
<proteinExistence type="predicted"/>
<reference evidence="3 4" key="1">
    <citation type="submission" date="2016-07" db="EMBL/GenBank/DDBJ databases">
        <title>Pervasive Adenine N6-methylation of Active Genes in Fungi.</title>
        <authorList>
            <consortium name="DOE Joint Genome Institute"/>
            <person name="Mondo S.J."/>
            <person name="Dannebaum R.O."/>
            <person name="Kuo R.C."/>
            <person name="Labutti K."/>
            <person name="Haridas S."/>
            <person name="Kuo A."/>
            <person name="Salamov A."/>
            <person name="Ahrendt S.R."/>
            <person name="Lipzen A."/>
            <person name="Sullivan W."/>
            <person name="Andreopoulos W.B."/>
            <person name="Clum A."/>
            <person name="Lindquist E."/>
            <person name="Daum C."/>
            <person name="Ramamoorthy G.K."/>
            <person name="Gryganskyi A."/>
            <person name="Culley D."/>
            <person name="Magnuson J.K."/>
            <person name="James T.Y."/>
            <person name="O'Malley M.A."/>
            <person name="Stajich J.E."/>
            <person name="Spatafora J.W."/>
            <person name="Visel A."/>
            <person name="Grigoriev I.V."/>
        </authorList>
    </citation>
    <scope>NUCLEOTIDE SEQUENCE [LARGE SCALE GENOMIC DNA]</scope>
    <source>
        <strain evidence="3 4">PL171</strain>
    </source>
</reference>
<sequence>MQTTEQPPTPTVVPRRLPTGSVPDSPAKPTAVAEVAADYRVIPRTDPSKAPIYLTPLGYSDAADLADVINASHADSVLRDTMLSFHVPFTVADAEKYISKYHRVTDLGARWYSVRLGSPTAPIVGGYGWTARALARDSVTPMEACPYIEWTIGGWFVSEVRREGLAAACFEETSRMAIADGRVARVVGQCFSDNEVSRRAMERSGFRVEGDMKGAMVKGGKLIDIYQMVWYPPTVKEGAKQQQIKAKL</sequence>
<dbReference type="GO" id="GO:0008999">
    <property type="term" value="F:protein-N-terminal-alanine acetyltransferase activity"/>
    <property type="evidence" value="ECO:0007669"/>
    <property type="project" value="TreeGrafter"/>
</dbReference>
<dbReference type="Proteomes" id="UP000193411">
    <property type="component" value="Unassembled WGS sequence"/>
</dbReference>
<dbReference type="InterPro" id="IPR000182">
    <property type="entry name" value="GNAT_dom"/>
</dbReference>